<organism evidence="3 4">
    <name type="scientific">Holothuria leucospilota</name>
    <name type="common">Black long sea cucumber</name>
    <name type="synonym">Mertensiothuria leucospilota</name>
    <dbReference type="NCBI Taxonomy" id="206669"/>
    <lineage>
        <taxon>Eukaryota</taxon>
        <taxon>Metazoa</taxon>
        <taxon>Echinodermata</taxon>
        <taxon>Eleutherozoa</taxon>
        <taxon>Echinozoa</taxon>
        <taxon>Holothuroidea</taxon>
        <taxon>Aspidochirotacea</taxon>
        <taxon>Aspidochirotida</taxon>
        <taxon>Holothuriidae</taxon>
        <taxon>Holothuria</taxon>
    </lineage>
</organism>
<dbReference type="AlphaFoldDB" id="A0A9Q0YBX2"/>
<keyword evidence="4" id="KW-1185">Reference proteome</keyword>
<dbReference type="PANTHER" id="PTHR31751:SF44">
    <property type="entry name" value="SI:CH211-211K8.4-RELATED"/>
    <property type="match status" value="1"/>
</dbReference>
<feature type="signal peptide" evidence="2">
    <location>
        <begin position="1"/>
        <end position="19"/>
    </location>
</feature>
<protein>
    <submittedName>
        <fullName evidence="3">Uncharacterized protein</fullName>
    </submittedName>
</protein>
<name>A0A9Q0YBX2_HOLLE</name>
<comment type="caution">
    <text evidence="3">The sequence shown here is derived from an EMBL/GenBank/DDBJ whole genome shotgun (WGS) entry which is preliminary data.</text>
</comment>
<sequence length="630" mass="71216">MLSLIFLFFVCSVMQEVSRLIMDKLPPTKEVIPTIENAADVLVGFAKKVEELEKGERVQATSVISEAGCLSTVRVDDTKTSQSTQVMMEPVRKHHRSKGVTVRSTYWGTNKGTQTRKWQMVPAKDAWTQTSSEETEPTAARLAEEEDEDDPSDEGDDEGVEDDANDPDYEPSEKSGGHDSTRQQFIPDIDNVDEPTPPHVEPKYIVFETCLMSLFRLCPDCHGESEGRITHIKGSLIIIQHFCIDKPSPGGFSKKWYSKPFIGNVPAGNILLSGSILFCGASPKKVIDIMKGINIASVSYSSFMLHQCLYLQPAMVNTWERMQFQMVDNLKERGEELIIGGDARNDSPGHTAKYGSYTFLEQSVNKVIHVELVQKYEVANSYQMELEALKRGIAWLQKMELEMGTIITDRHTQVTAWIREELTKKHGVKHYVDVWHISKGLKKKRRAAAAKKDCGQINDWTKSITNHVYWVASSTPDGDGDIMAAKWNSVVNHIMDIHVHENQLFPACVQPPIDADVRLKAWVQKVLDSKAAEELIRILQSASLVRGVKKMSPLHQTSSVENYHSIINHFAPKMLAYSYQSMMCRLYLAAMYFNENAGREQKAKKDRSVQRKTSFPQSKRWRLCTPEGSR</sequence>
<feature type="chain" id="PRO_5040513548" evidence="2">
    <location>
        <begin position="20"/>
        <end position="630"/>
    </location>
</feature>
<dbReference type="OrthoDB" id="5814287at2759"/>
<evidence type="ECO:0000256" key="2">
    <source>
        <dbReference type="SAM" id="SignalP"/>
    </source>
</evidence>
<dbReference type="EMBL" id="JAIZAY010001573">
    <property type="protein sequence ID" value="KAJ8017534.1"/>
    <property type="molecule type" value="Genomic_DNA"/>
</dbReference>
<accession>A0A9Q0YBX2</accession>
<evidence type="ECO:0000313" key="4">
    <source>
        <dbReference type="Proteomes" id="UP001152320"/>
    </source>
</evidence>
<keyword evidence="2" id="KW-0732">Signal</keyword>
<feature type="compositionally biased region" description="Acidic residues" evidence="1">
    <location>
        <begin position="144"/>
        <end position="170"/>
    </location>
</feature>
<dbReference type="PANTHER" id="PTHR31751">
    <property type="entry name" value="SI:CH211-108C17.2-RELATED-RELATED"/>
    <property type="match status" value="1"/>
</dbReference>
<feature type="region of interest" description="Disordered" evidence="1">
    <location>
        <begin position="113"/>
        <end position="198"/>
    </location>
</feature>
<dbReference type="Proteomes" id="UP001152320">
    <property type="component" value="Unassembled WGS sequence"/>
</dbReference>
<feature type="compositionally biased region" description="Basic and acidic residues" evidence="1">
    <location>
        <begin position="600"/>
        <end position="609"/>
    </location>
</feature>
<reference evidence="3" key="1">
    <citation type="submission" date="2021-10" db="EMBL/GenBank/DDBJ databases">
        <title>Tropical sea cucumber genome reveals ecological adaptation and Cuvierian tubules defense mechanism.</title>
        <authorList>
            <person name="Chen T."/>
        </authorList>
    </citation>
    <scope>NUCLEOTIDE SEQUENCE</scope>
    <source>
        <strain evidence="3">Nanhai2018</strain>
        <tissue evidence="3">Muscle</tissue>
    </source>
</reference>
<feature type="compositionally biased region" description="Basic and acidic residues" evidence="1">
    <location>
        <begin position="171"/>
        <end position="181"/>
    </location>
</feature>
<gene>
    <name evidence="3" type="ORF">HOLleu_44992</name>
</gene>
<feature type="region of interest" description="Disordered" evidence="1">
    <location>
        <begin position="600"/>
        <end position="630"/>
    </location>
</feature>
<proteinExistence type="predicted"/>
<evidence type="ECO:0000256" key="1">
    <source>
        <dbReference type="SAM" id="MobiDB-lite"/>
    </source>
</evidence>
<evidence type="ECO:0000313" key="3">
    <source>
        <dbReference type="EMBL" id="KAJ8017534.1"/>
    </source>
</evidence>